<evidence type="ECO:0000313" key="1">
    <source>
        <dbReference type="EMBL" id="KAL0339310.1"/>
    </source>
</evidence>
<dbReference type="PANTHER" id="PTHR31286">
    <property type="entry name" value="GLYCINE-RICH CELL WALL STRUCTURAL PROTEIN 1.8-LIKE"/>
    <property type="match status" value="1"/>
</dbReference>
<organism evidence="1">
    <name type="scientific">Sesamum angustifolium</name>
    <dbReference type="NCBI Taxonomy" id="2727405"/>
    <lineage>
        <taxon>Eukaryota</taxon>
        <taxon>Viridiplantae</taxon>
        <taxon>Streptophyta</taxon>
        <taxon>Embryophyta</taxon>
        <taxon>Tracheophyta</taxon>
        <taxon>Spermatophyta</taxon>
        <taxon>Magnoliopsida</taxon>
        <taxon>eudicotyledons</taxon>
        <taxon>Gunneridae</taxon>
        <taxon>Pentapetalae</taxon>
        <taxon>asterids</taxon>
        <taxon>lamiids</taxon>
        <taxon>Lamiales</taxon>
        <taxon>Pedaliaceae</taxon>
        <taxon>Sesamum</taxon>
    </lineage>
</organism>
<dbReference type="PANTHER" id="PTHR31286:SF180">
    <property type="entry name" value="OS10G0362600 PROTEIN"/>
    <property type="match status" value="1"/>
</dbReference>
<protein>
    <recommendedName>
        <fullName evidence="2">Zinc knuckle CX2CX4HX4C domain-containing protein</fullName>
    </recommendedName>
</protein>
<name>A0AAW2N8Q7_9LAMI</name>
<dbReference type="InterPro" id="IPR040256">
    <property type="entry name" value="At4g02000-like"/>
</dbReference>
<comment type="caution">
    <text evidence="1">The sequence shown here is derived from an EMBL/GenBank/DDBJ whole genome shotgun (WGS) entry which is preliminary data.</text>
</comment>
<accession>A0AAW2N8Q7</accession>
<gene>
    <name evidence="1" type="ORF">Sangu_1453100</name>
</gene>
<evidence type="ECO:0008006" key="2">
    <source>
        <dbReference type="Google" id="ProtNLM"/>
    </source>
</evidence>
<sequence>MDQTFSFTCGALNDGCLNTVASGIGKPLYPDANTVACTRLNLAHVYIVLDISLMLPERIVIMVSKDDGGEVPCKIDVEYEWVPPKYVCCSSLGHWTTACPTAN</sequence>
<dbReference type="AlphaFoldDB" id="A0AAW2N8Q7"/>
<dbReference type="EMBL" id="JACGWK010000008">
    <property type="protein sequence ID" value="KAL0339310.1"/>
    <property type="molecule type" value="Genomic_DNA"/>
</dbReference>
<reference evidence="1" key="1">
    <citation type="submission" date="2020-06" db="EMBL/GenBank/DDBJ databases">
        <authorList>
            <person name="Li T."/>
            <person name="Hu X."/>
            <person name="Zhang T."/>
            <person name="Song X."/>
            <person name="Zhang H."/>
            <person name="Dai N."/>
            <person name="Sheng W."/>
            <person name="Hou X."/>
            <person name="Wei L."/>
        </authorList>
    </citation>
    <scope>NUCLEOTIDE SEQUENCE</scope>
    <source>
        <strain evidence="1">G01</strain>
        <tissue evidence="1">Leaf</tissue>
    </source>
</reference>
<reference evidence="1" key="2">
    <citation type="journal article" date="2024" name="Plant">
        <title>Genomic evolution and insights into agronomic trait innovations of Sesamum species.</title>
        <authorList>
            <person name="Miao H."/>
            <person name="Wang L."/>
            <person name="Qu L."/>
            <person name="Liu H."/>
            <person name="Sun Y."/>
            <person name="Le M."/>
            <person name="Wang Q."/>
            <person name="Wei S."/>
            <person name="Zheng Y."/>
            <person name="Lin W."/>
            <person name="Duan Y."/>
            <person name="Cao H."/>
            <person name="Xiong S."/>
            <person name="Wang X."/>
            <person name="Wei L."/>
            <person name="Li C."/>
            <person name="Ma Q."/>
            <person name="Ju M."/>
            <person name="Zhao R."/>
            <person name="Li G."/>
            <person name="Mu C."/>
            <person name="Tian Q."/>
            <person name="Mei H."/>
            <person name="Zhang T."/>
            <person name="Gao T."/>
            <person name="Zhang H."/>
        </authorList>
    </citation>
    <scope>NUCLEOTIDE SEQUENCE</scope>
    <source>
        <strain evidence="1">G01</strain>
    </source>
</reference>
<proteinExistence type="predicted"/>